<organism evidence="9 10">
    <name type="scientific">Hyunsoonleella aquatilis</name>
    <dbReference type="NCBI Taxonomy" id="2762758"/>
    <lineage>
        <taxon>Bacteria</taxon>
        <taxon>Pseudomonadati</taxon>
        <taxon>Bacteroidota</taxon>
        <taxon>Flavobacteriia</taxon>
        <taxon>Flavobacteriales</taxon>
        <taxon>Flavobacteriaceae</taxon>
    </lineage>
</organism>
<dbReference type="GO" id="GO:0020037">
    <property type="term" value="F:heme binding"/>
    <property type="evidence" value="ECO:0007669"/>
    <property type="project" value="InterPro"/>
</dbReference>
<dbReference type="GO" id="GO:0004130">
    <property type="term" value="F:cytochrome-c peroxidase activity"/>
    <property type="evidence" value="ECO:0007669"/>
    <property type="project" value="TreeGrafter"/>
</dbReference>
<dbReference type="PANTHER" id="PTHR30600:SF10">
    <property type="entry name" value="BLL6722 PROTEIN"/>
    <property type="match status" value="1"/>
</dbReference>
<evidence type="ECO:0000256" key="4">
    <source>
        <dbReference type="ARBA" id="ARBA00022729"/>
    </source>
</evidence>
<dbReference type="InterPro" id="IPR036909">
    <property type="entry name" value="Cyt_c-like_dom_sf"/>
</dbReference>
<dbReference type="Pfam" id="PF03150">
    <property type="entry name" value="CCP_MauG"/>
    <property type="match status" value="1"/>
</dbReference>
<sequence>MNQHIFVIKAKTYILSICLLLLIGTGCNQKKKALSPPSVNELIATLFNSEIENCAKYLDTLVTKHDIFQKIRLYKKARQHFKLAEPILAYVDQNNYKSLNAPNILQVHEEDPSDIKIRNPFGFQVIEELLFEDNPDTLKINETAKITSSRLKLVKNNTLINLKDYHIIWLVRNQIVRIATTGITGFDSPVLTQSLTESQRTYQTLEDIVNFNKSKFKSINLYQQLIRSIQEAKESLNEDFENFDRYAFIKNYTNPQLELLVSTQKDWDVSFPFELALSNDITSLFSKNAINTSFFTDYKSDTTQLQQKVAFGKQLFSDKNLSRNKNMACATCHIKDKAFTDGRTTFNTAQKRNTPTLNYSSFQQLYFMDARMGSLEGQIVGVVNNHAEFDMTMEAIVQRVKKDKNYRLILDSLYKDKRDDFNIRHAIASYVRTLNSFDSKFDNNINTIESSLSSEEIKGFNLFMGKASCATCHFPPIFNGTVPPNFTDTELEIIGVAETSENKSLSDDLGRYELFKTVQRKGAFKTPTIRNIELTAPYMHNGVYQTLEEVLDFYNKGGGAGLGFDVPHQTLPFDNLGLSEDEQLAIIAFMKTLTDNILETTTY</sequence>
<dbReference type="PANTHER" id="PTHR30600">
    <property type="entry name" value="CYTOCHROME C PEROXIDASE-RELATED"/>
    <property type="match status" value="1"/>
</dbReference>
<dbReference type="Gene3D" id="1.10.760.10">
    <property type="entry name" value="Cytochrome c-like domain"/>
    <property type="match status" value="2"/>
</dbReference>
<evidence type="ECO:0000256" key="7">
    <source>
        <dbReference type="PROSITE-ProRule" id="PRU00433"/>
    </source>
</evidence>
<feature type="domain" description="Cytochrome c" evidence="8">
    <location>
        <begin position="307"/>
        <end position="435"/>
    </location>
</feature>
<feature type="domain" description="Cytochrome c" evidence="8">
    <location>
        <begin position="454"/>
        <end position="594"/>
    </location>
</feature>
<dbReference type="Proteomes" id="UP000656244">
    <property type="component" value="Unassembled WGS sequence"/>
</dbReference>
<keyword evidence="3 7" id="KW-0479">Metal-binding</keyword>
<evidence type="ECO:0000256" key="3">
    <source>
        <dbReference type="ARBA" id="ARBA00022723"/>
    </source>
</evidence>
<comment type="caution">
    <text evidence="9">The sequence shown here is derived from an EMBL/GenBank/DDBJ whole genome shotgun (WGS) entry which is preliminary data.</text>
</comment>
<dbReference type="AlphaFoldDB" id="A0A923KL47"/>
<gene>
    <name evidence="9" type="ORF">H7U19_03920</name>
</gene>
<dbReference type="GO" id="GO:0030313">
    <property type="term" value="C:cell envelope"/>
    <property type="evidence" value="ECO:0007669"/>
    <property type="project" value="UniProtKB-SubCell"/>
</dbReference>
<evidence type="ECO:0000313" key="9">
    <source>
        <dbReference type="EMBL" id="MBC3757535.1"/>
    </source>
</evidence>
<evidence type="ECO:0000256" key="5">
    <source>
        <dbReference type="ARBA" id="ARBA00023002"/>
    </source>
</evidence>
<dbReference type="EMBL" id="JACNMF010000001">
    <property type="protein sequence ID" value="MBC3757535.1"/>
    <property type="molecule type" value="Genomic_DNA"/>
</dbReference>
<reference evidence="9" key="1">
    <citation type="submission" date="2020-08" db="EMBL/GenBank/DDBJ databases">
        <title>Hyunsoonleella sp. strain SJ7 genome sequencing and assembly.</title>
        <authorList>
            <person name="Kim I."/>
        </authorList>
    </citation>
    <scope>NUCLEOTIDE SEQUENCE</scope>
    <source>
        <strain evidence="9">SJ7</strain>
    </source>
</reference>
<evidence type="ECO:0000313" key="10">
    <source>
        <dbReference type="Proteomes" id="UP000656244"/>
    </source>
</evidence>
<evidence type="ECO:0000259" key="8">
    <source>
        <dbReference type="PROSITE" id="PS51007"/>
    </source>
</evidence>
<dbReference type="InterPro" id="IPR009056">
    <property type="entry name" value="Cyt_c-like_dom"/>
</dbReference>
<keyword evidence="5" id="KW-0560">Oxidoreductase</keyword>
<evidence type="ECO:0000256" key="2">
    <source>
        <dbReference type="ARBA" id="ARBA00022617"/>
    </source>
</evidence>
<dbReference type="InterPro" id="IPR051395">
    <property type="entry name" value="Cytochrome_c_Peroxidase/MauG"/>
</dbReference>
<evidence type="ECO:0000256" key="6">
    <source>
        <dbReference type="ARBA" id="ARBA00023004"/>
    </source>
</evidence>
<dbReference type="InterPro" id="IPR004852">
    <property type="entry name" value="Di-haem_cyt_c_peroxidsae"/>
</dbReference>
<keyword evidence="4" id="KW-0732">Signal</keyword>
<accession>A0A923KL47</accession>
<proteinExistence type="predicted"/>
<keyword evidence="10" id="KW-1185">Reference proteome</keyword>
<comment type="subcellular location">
    <subcellularLocation>
        <location evidence="1">Cell envelope</location>
    </subcellularLocation>
</comment>
<protein>
    <submittedName>
        <fullName evidence="9">Methylamine utilization protein</fullName>
    </submittedName>
</protein>
<dbReference type="InterPro" id="IPR038352">
    <property type="entry name" value="Imelysin_sf"/>
</dbReference>
<keyword evidence="6 7" id="KW-0408">Iron</keyword>
<dbReference type="GO" id="GO:0046872">
    <property type="term" value="F:metal ion binding"/>
    <property type="evidence" value="ECO:0007669"/>
    <property type="project" value="UniProtKB-KW"/>
</dbReference>
<evidence type="ECO:0000256" key="1">
    <source>
        <dbReference type="ARBA" id="ARBA00004196"/>
    </source>
</evidence>
<dbReference type="SUPFAM" id="SSF46626">
    <property type="entry name" value="Cytochrome c"/>
    <property type="match status" value="2"/>
</dbReference>
<dbReference type="PROSITE" id="PS51007">
    <property type="entry name" value="CYTC"/>
    <property type="match status" value="2"/>
</dbReference>
<dbReference type="Gene3D" id="1.20.1420.20">
    <property type="entry name" value="M75 peptidase, HXXE motif"/>
    <property type="match status" value="1"/>
</dbReference>
<dbReference type="GO" id="GO:0009055">
    <property type="term" value="F:electron transfer activity"/>
    <property type="evidence" value="ECO:0007669"/>
    <property type="project" value="InterPro"/>
</dbReference>
<name>A0A923KL47_9FLAO</name>
<keyword evidence="2 7" id="KW-0349">Heme</keyword>
<dbReference type="RefSeq" id="WP_186559045.1">
    <property type="nucleotide sequence ID" value="NZ_JACNMF010000001.1"/>
</dbReference>